<organism evidence="4 5">
    <name type="scientific">Durusdinium trenchii</name>
    <dbReference type="NCBI Taxonomy" id="1381693"/>
    <lineage>
        <taxon>Eukaryota</taxon>
        <taxon>Sar</taxon>
        <taxon>Alveolata</taxon>
        <taxon>Dinophyceae</taxon>
        <taxon>Suessiales</taxon>
        <taxon>Symbiodiniaceae</taxon>
        <taxon>Durusdinium</taxon>
    </lineage>
</organism>
<evidence type="ECO:0000256" key="1">
    <source>
        <dbReference type="ARBA" id="ARBA00006700"/>
    </source>
</evidence>
<dbReference type="EMBL" id="CAXAMN010004369">
    <property type="protein sequence ID" value="CAK9008827.1"/>
    <property type="molecule type" value="Genomic_DNA"/>
</dbReference>
<name>A0ABP0J393_9DINO</name>
<dbReference type="Pfam" id="PF00276">
    <property type="entry name" value="Ribosomal_L23"/>
    <property type="match status" value="1"/>
</dbReference>
<keyword evidence="3" id="KW-0687">Ribonucleoprotein</keyword>
<keyword evidence="2" id="KW-0689">Ribosomal protein</keyword>
<evidence type="ECO:0000256" key="2">
    <source>
        <dbReference type="ARBA" id="ARBA00022980"/>
    </source>
</evidence>
<dbReference type="InterPro" id="IPR012677">
    <property type="entry name" value="Nucleotide-bd_a/b_plait_sf"/>
</dbReference>
<dbReference type="NCBIfam" id="NF004363">
    <property type="entry name" value="PRK05738.2-4"/>
    <property type="match status" value="1"/>
</dbReference>
<evidence type="ECO:0000256" key="3">
    <source>
        <dbReference type="ARBA" id="ARBA00023274"/>
    </source>
</evidence>
<dbReference type="SUPFAM" id="SSF54189">
    <property type="entry name" value="Ribosomal proteins S24e, L23 and L15e"/>
    <property type="match status" value="1"/>
</dbReference>
<dbReference type="HAMAP" id="MF_01369_B">
    <property type="entry name" value="Ribosomal_uL23_B"/>
    <property type="match status" value="1"/>
</dbReference>
<dbReference type="GO" id="GO:0005840">
    <property type="term" value="C:ribosome"/>
    <property type="evidence" value="ECO:0007669"/>
    <property type="project" value="UniProtKB-KW"/>
</dbReference>
<keyword evidence="5" id="KW-1185">Reference proteome</keyword>
<dbReference type="Gene3D" id="3.30.70.330">
    <property type="match status" value="1"/>
</dbReference>
<comment type="caution">
    <text evidence="4">The sequence shown here is derived from an EMBL/GenBank/DDBJ whole genome shotgun (WGS) entry which is preliminary data.</text>
</comment>
<dbReference type="PANTHER" id="PTHR11620">
    <property type="entry name" value="60S RIBOSOMAL PROTEIN L23A"/>
    <property type="match status" value="1"/>
</dbReference>
<proteinExistence type="inferred from homology"/>
<dbReference type="InterPro" id="IPR013025">
    <property type="entry name" value="Ribosomal_uL23-like"/>
</dbReference>
<gene>
    <name evidence="4" type="ORF">CCMP2556_LOCUS9400</name>
</gene>
<reference evidence="4 5" key="1">
    <citation type="submission" date="2024-02" db="EMBL/GenBank/DDBJ databases">
        <authorList>
            <person name="Chen Y."/>
            <person name="Shah S."/>
            <person name="Dougan E. K."/>
            <person name="Thang M."/>
            <person name="Chan C."/>
        </authorList>
    </citation>
    <scope>NUCLEOTIDE SEQUENCE [LARGE SCALE GENOMIC DNA]</scope>
</reference>
<comment type="similarity">
    <text evidence="1">Belongs to the universal ribosomal protein uL23 family.</text>
</comment>
<protein>
    <recommendedName>
        <fullName evidence="6">Ribosomal protein L23</fullName>
    </recommendedName>
</protein>
<evidence type="ECO:0000313" key="5">
    <source>
        <dbReference type="Proteomes" id="UP001642484"/>
    </source>
</evidence>
<evidence type="ECO:0008006" key="6">
    <source>
        <dbReference type="Google" id="ProtNLM"/>
    </source>
</evidence>
<sequence>MAETVRGARPLKANCFRCFVLALAALAAYWAPKVWVSGSLHQERRPELVTCRTQSRRVQLPNVQNIEARRQTKEHKFDEDGGMYDIIKYPLLTEKACRLLENYNIYTFLVDRRANKPQIRAAIETIFDVKVVKCNTLIPNSRYTLAFGQKIGRKSLFKKAYVQLEEGDSIDLFPDDPEAI</sequence>
<dbReference type="Proteomes" id="UP001642484">
    <property type="component" value="Unassembled WGS sequence"/>
</dbReference>
<evidence type="ECO:0000313" key="4">
    <source>
        <dbReference type="EMBL" id="CAK9008827.1"/>
    </source>
</evidence>
<accession>A0ABP0J393</accession>
<dbReference type="InterPro" id="IPR012678">
    <property type="entry name" value="Ribosomal_uL23/eL15/eS24_sf"/>
</dbReference>